<evidence type="ECO:0000259" key="4">
    <source>
        <dbReference type="Pfam" id="PF01425"/>
    </source>
</evidence>
<comment type="similarity">
    <text evidence="1">Belongs to the amidase family.</text>
</comment>
<dbReference type="EMBL" id="KZ992716">
    <property type="protein sequence ID" value="RKP07466.1"/>
    <property type="molecule type" value="Genomic_DNA"/>
</dbReference>
<keyword evidence="2" id="KW-0378">Hydrolase</keyword>
<dbReference type="GO" id="GO:0016787">
    <property type="term" value="F:hydrolase activity"/>
    <property type="evidence" value="ECO:0007669"/>
    <property type="project" value="UniProtKB-KW"/>
</dbReference>
<dbReference type="Gene3D" id="3.90.1300.10">
    <property type="entry name" value="Amidase signature (AS) domain"/>
    <property type="match status" value="1"/>
</dbReference>
<dbReference type="STRING" id="78915.A0A4P9XNF2"/>
<evidence type="ECO:0000256" key="2">
    <source>
        <dbReference type="ARBA" id="ARBA00022801"/>
    </source>
</evidence>
<dbReference type="SUPFAM" id="SSF75304">
    <property type="entry name" value="Amidase signature (AS) enzymes"/>
    <property type="match status" value="1"/>
</dbReference>
<accession>A0A4P9XNF2</accession>
<feature type="non-terminal residue" evidence="5">
    <location>
        <position position="537"/>
    </location>
</feature>
<dbReference type="PANTHER" id="PTHR46072:SF10">
    <property type="entry name" value="ACETAMIDASE"/>
    <property type="match status" value="1"/>
</dbReference>
<dbReference type="OrthoDB" id="6428749at2759"/>
<feature type="active site" description="Charge relay system" evidence="3">
    <location>
        <position position="85"/>
    </location>
</feature>
<sequence>AEAPPASDAAELIDLPAEEIVKRLADKRCSAEQVLRMLGRNAIQAQEKCNCLTDLFLDEALDRARELDAMDQPLGLLHGMPVSIKDNIDVRGRDTTMGLSNGIGKPLAEDAPVVQLLRSAGAIIYTKTNVPQAIIAPYTNNPVFGITSTPHNPALNAGGSSGGEGALLAAGGSIIGVGNDLCGSVRMPAHFNGIYSFKPTNDRIPTLGNHLPYDGLEIMRVTCGPMARDVSGLDLFMRAIINQEPWKIDPHCVPMPWKSVEAPKKMRIAYYTDLDNMAIAPVCRRAMTEALDALRSAGHELVEFRVPDIEEATQIAYIAIIHSADEQYAHILSDDPPVASTTEIRSYTKAGFLQRGLLSWMLQNYYHEPALGRTVKALTTKTHVELNDVIIRRNRYRQRFFAELDRQTTSTDGRRIDVLLSPGLHMPAMENDAKAELPFDISLVCLYNLLEAPAGIIPALKLDRELDAQQDGVSWYGDGREIRLAEQELRRLYKPDTMHGSPVSIQVAGRRFEDEHVLACMRSIDACVRKHQESANE</sequence>
<reference evidence="6" key="1">
    <citation type="journal article" date="2018" name="Nat. Microbiol.">
        <title>Leveraging single-cell genomics to expand the fungal tree of life.</title>
        <authorList>
            <person name="Ahrendt S.R."/>
            <person name="Quandt C.A."/>
            <person name="Ciobanu D."/>
            <person name="Clum A."/>
            <person name="Salamov A."/>
            <person name="Andreopoulos B."/>
            <person name="Cheng J.F."/>
            <person name="Woyke T."/>
            <person name="Pelin A."/>
            <person name="Henrissat B."/>
            <person name="Reynolds N.K."/>
            <person name="Benny G.L."/>
            <person name="Smith M.E."/>
            <person name="James T.Y."/>
            <person name="Grigoriev I.V."/>
        </authorList>
    </citation>
    <scope>NUCLEOTIDE SEQUENCE [LARGE SCALE GENOMIC DNA]</scope>
    <source>
        <strain evidence="6">RSA 1356</strain>
    </source>
</reference>
<feature type="domain" description="Amidase" evidence="4">
    <location>
        <begin position="35"/>
        <end position="518"/>
    </location>
</feature>
<evidence type="ECO:0000313" key="5">
    <source>
        <dbReference type="EMBL" id="RKP07466.1"/>
    </source>
</evidence>
<gene>
    <name evidence="5" type="ORF">THASP1DRAFT_3648</name>
</gene>
<evidence type="ECO:0000256" key="3">
    <source>
        <dbReference type="PIRSR" id="PIRSR001221-1"/>
    </source>
</evidence>
<dbReference type="InterPro" id="IPR036928">
    <property type="entry name" value="AS_sf"/>
</dbReference>
<dbReference type="InterPro" id="IPR023631">
    <property type="entry name" value="Amidase_dom"/>
</dbReference>
<feature type="non-terminal residue" evidence="5">
    <location>
        <position position="1"/>
    </location>
</feature>
<feature type="active site" description="Charge relay system" evidence="3">
    <location>
        <position position="160"/>
    </location>
</feature>
<dbReference type="PANTHER" id="PTHR46072">
    <property type="entry name" value="AMIDASE-RELATED-RELATED"/>
    <property type="match status" value="1"/>
</dbReference>
<protein>
    <submittedName>
        <fullName evidence="5">Amidase signature domain-containing protein</fullName>
    </submittedName>
</protein>
<evidence type="ECO:0000256" key="1">
    <source>
        <dbReference type="ARBA" id="ARBA00009199"/>
    </source>
</evidence>
<dbReference type="AlphaFoldDB" id="A0A4P9XNF2"/>
<dbReference type="Proteomes" id="UP000271241">
    <property type="component" value="Unassembled WGS sequence"/>
</dbReference>
<feature type="active site" description="Acyl-ester intermediate" evidence="3">
    <location>
        <position position="184"/>
    </location>
</feature>
<keyword evidence="6" id="KW-1185">Reference proteome</keyword>
<proteinExistence type="inferred from homology"/>
<dbReference type="PIRSF" id="PIRSF001221">
    <property type="entry name" value="Amidase_fungi"/>
    <property type="match status" value="1"/>
</dbReference>
<organism evidence="5 6">
    <name type="scientific">Thamnocephalis sphaerospora</name>
    <dbReference type="NCBI Taxonomy" id="78915"/>
    <lineage>
        <taxon>Eukaryota</taxon>
        <taxon>Fungi</taxon>
        <taxon>Fungi incertae sedis</taxon>
        <taxon>Zoopagomycota</taxon>
        <taxon>Zoopagomycotina</taxon>
        <taxon>Zoopagomycetes</taxon>
        <taxon>Zoopagales</taxon>
        <taxon>Sigmoideomycetaceae</taxon>
        <taxon>Thamnocephalis</taxon>
    </lineage>
</organism>
<evidence type="ECO:0000313" key="6">
    <source>
        <dbReference type="Proteomes" id="UP000271241"/>
    </source>
</evidence>
<name>A0A4P9XNF2_9FUNG</name>
<dbReference type="Pfam" id="PF01425">
    <property type="entry name" value="Amidase"/>
    <property type="match status" value="1"/>
</dbReference>